<dbReference type="EMBL" id="CP066007">
    <property type="protein sequence ID" value="QQB46806.1"/>
    <property type="molecule type" value="Genomic_DNA"/>
</dbReference>
<accession>A0A7T4EG80</accession>
<reference evidence="1 2" key="1">
    <citation type="submission" date="2020-12" db="EMBL/GenBank/DDBJ databases">
        <title>FDA dAtabase for Regulatory Grade micrObial Sequences (FDA-ARGOS): Supporting development and validation of Infectious Disease Dx tests.</title>
        <authorList>
            <person name="Sproer C."/>
            <person name="Gronow S."/>
            <person name="Severitt S."/>
            <person name="Schroder I."/>
            <person name="Tallon L."/>
            <person name="Sadzewicz L."/>
            <person name="Zhao X."/>
            <person name="Boylan J."/>
            <person name="Ott S."/>
            <person name="Bowen H."/>
            <person name="Vavikolanu K."/>
            <person name="Mehta A."/>
            <person name="Aluvathingal J."/>
            <person name="Nadendla S."/>
            <person name="Lowell S."/>
            <person name="Myers T."/>
            <person name="Yan Y."/>
            <person name="Sichtig H."/>
        </authorList>
    </citation>
    <scope>NUCLEOTIDE SEQUENCE [LARGE SCALE GENOMIC DNA]</scope>
    <source>
        <strain evidence="1 2">FDAARGOS_1053</strain>
    </source>
</reference>
<organism evidence="1 2">
    <name type="scientific">Corynebacterium glucuronolyticum</name>
    <dbReference type="NCBI Taxonomy" id="39791"/>
    <lineage>
        <taxon>Bacteria</taxon>
        <taxon>Bacillati</taxon>
        <taxon>Actinomycetota</taxon>
        <taxon>Actinomycetes</taxon>
        <taxon>Mycobacteriales</taxon>
        <taxon>Corynebacteriaceae</taxon>
        <taxon>Corynebacterium</taxon>
    </lineage>
</organism>
<evidence type="ECO:0000313" key="2">
    <source>
        <dbReference type="Proteomes" id="UP000596145"/>
    </source>
</evidence>
<name>A0A7T4EG80_9CORY</name>
<gene>
    <name evidence="1" type="ORF">I6I10_02405</name>
</gene>
<proteinExistence type="predicted"/>
<dbReference type="AlphaFoldDB" id="A0A7T4EG80"/>
<dbReference type="GeneID" id="92758835"/>
<protein>
    <submittedName>
        <fullName evidence="1">Uncharacterized protein</fullName>
    </submittedName>
</protein>
<dbReference type="Proteomes" id="UP000596145">
    <property type="component" value="Chromosome"/>
</dbReference>
<evidence type="ECO:0000313" key="1">
    <source>
        <dbReference type="EMBL" id="QQB46806.1"/>
    </source>
</evidence>
<sequence>MRISRWPRETSTSYQGGHGWACGIYDRRTDRLEEMTPQELLARRASVPTLEKAAIIARALRS</sequence>
<dbReference type="RefSeq" id="WP_143336984.1">
    <property type="nucleotide sequence ID" value="NZ_CP066007.1"/>
</dbReference>